<keyword evidence="2 4" id="KW-0547">Nucleotide-binding</keyword>
<evidence type="ECO:0000256" key="3">
    <source>
        <dbReference type="ARBA" id="ARBA00022840"/>
    </source>
</evidence>
<dbReference type="PIRSF" id="PIRSF006806">
    <property type="entry name" value="FTHF_cligase"/>
    <property type="match status" value="1"/>
</dbReference>
<feature type="binding site" evidence="4">
    <location>
        <begin position="5"/>
        <end position="9"/>
    </location>
    <ligand>
        <name>ATP</name>
        <dbReference type="ChEBI" id="CHEBI:30616"/>
    </ligand>
</feature>
<accession>A0A3E0TWK8</accession>
<evidence type="ECO:0000256" key="4">
    <source>
        <dbReference type="PIRSR" id="PIRSR006806-1"/>
    </source>
</evidence>
<sequence>MAHQKVQIRKNVRAKRNSLDDVFQRSAAISLSDKLSTLPSVMRAKTVALYLANDSELSPSPFIKWCWQHGKQVVLPVLHPFSKGHLLFLCYTPESKMRINCFGIPEPALDVTTVMPLPAIDIIFTPLVAFDDQGHRLGMGGGFYDRTLVSYVNSGNSSNAKARQSVTRSEVIGLAHDCQQVDLIPIEPWDIPLSTIITPTQIIQAKDLSSTL</sequence>
<dbReference type="Pfam" id="PF01812">
    <property type="entry name" value="5-FTHF_cyc-lig"/>
    <property type="match status" value="1"/>
</dbReference>
<feature type="binding site" evidence="4">
    <location>
        <position position="56"/>
    </location>
    <ligand>
        <name>substrate</name>
    </ligand>
</feature>
<dbReference type="InterPro" id="IPR024185">
    <property type="entry name" value="FTHF_cligase-like_sf"/>
</dbReference>
<dbReference type="Gene3D" id="3.40.50.10420">
    <property type="entry name" value="NagB/RpiA/CoA transferase-like"/>
    <property type="match status" value="1"/>
</dbReference>
<dbReference type="OrthoDB" id="9801938at2"/>
<feature type="binding site" evidence="4">
    <location>
        <begin position="136"/>
        <end position="144"/>
    </location>
    <ligand>
        <name>ATP</name>
        <dbReference type="ChEBI" id="CHEBI:30616"/>
    </ligand>
</feature>
<comment type="catalytic activity">
    <reaction evidence="5">
        <text>(6S)-5-formyl-5,6,7,8-tetrahydrofolate + ATP = (6R)-5,10-methenyltetrahydrofolate + ADP + phosphate</text>
        <dbReference type="Rhea" id="RHEA:10488"/>
        <dbReference type="ChEBI" id="CHEBI:30616"/>
        <dbReference type="ChEBI" id="CHEBI:43474"/>
        <dbReference type="ChEBI" id="CHEBI:57455"/>
        <dbReference type="ChEBI" id="CHEBI:57457"/>
        <dbReference type="ChEBI" id="CHEBI:456216"/>
        <dbReference type="EC" id="6.3.3.2"/>
    </reaction>
</comment>
<dbReference type="PANTHER" id="PTHR23407">
    <property type="entry name" value="ATPASE INHIBITOR/5-FORMYLTETRAHYDROFOLATE CYCLO-LIGASE"/>
    <property type="match status" value="1"/>
</dbReference>
<evidence type="ECO:0000313" key="7">
    <source>
        <dbReference type="Proteomes" id="UP000256478"/>
    </source>
</evidence>
<dbReference type="SUPFAM" id="SSF100950">
    <property type="entry name" value="NagB/RpiA/CoA transferase-like"/>
    <property type="match status" value="1"/>
</dbReference>
<dbReference type="GO" id="GO:0005524">
    <property type="term" value="F:ATP binding"/>
    <property type="evidence" value="ECO:0007669"/>
    <property type="project" value="UniProtKB-KW"/>
</dbReference>
<keyword evidence="5" id="KW-0479">Metal-binding</keyword>
<dbReference type="GO" id="GO:0009396">
    <property type="term" value="P:folic acid-containing compound biosynthetic process"/>
    <property type="evidence" value="ECO:0007669"/>
    <property type="project" value="TreeGrafter"/>
</dbReference>
<keyword evidence="5" id="KW-0460">Magnesium</keyword>
<comment type="similarity">
    <text evidence="1 5">Belongs to the 5-formyltetrahydrofolate cyclo-ligase family.</text>
</comment>
<keyword evidence="3 4" id="KW-0067">ATP-binding</keyword>
<evidence type="ECO:0000256" key="2">
    <source>
        <dbReference type="ARBA" id="ARBA00022741"/>
    </source>
</evidence>
<dbReference type="EMBL" id="QUOU01000001">
    <property type="protein sequence ID" value="REL28820.1"/>
    <property type="molecule type" value="Genomic_DNA"/>
</dbReference>
<dbReference type="EC" id="6.3.3.2" evidence="5"/>
<protein>
    <recommendedName>
        <fullName evidence="5">5-formyltetrahydrofolate cyclo-ligase</fullName>
        <ecNumber evidence="5">6.3.3.2</ecNumber>
    </recommendedName>
</protein>
<keyword evidence="6" id="KW-0436">Ligase</keyword>
<name>A0A3E0TWK8_9GAMM</name>
<feature type="binding site" evidence="4">
    <location>
        <position position="51"/>
    </location>
    <ligand>
        <name>substrate</name>
    </ligand>
</feature>
<dbReference type="AlphaFoldDB" id="A0A3E0TWK8"/>
<evidence type="ECO:0000313" key="6">
    <source>
        <dbReference type="EMBL" id="REL28820.1"/>
    </source>
</evidence>
<comment type="cofactor">
    <cofactor evidence="5">
        <name>Mg(2+)</name>
        <dbReference type="ChEBI" id="CHEBI:18420"/>
    </cofactor>
</comment>
<reference evidence="6 7" key="1">
    <citation type="submission" date="2018-08" db="EMBL/GenBank/DDBJ databases">
        <title>Thalassotalea euphylliae genome.</title>
        <authorList>
            <person name="Summers S."/>
            <person name="Rice S.A."/>
            <person name="Freckelton M.L."/>
            <person name="Nedved B.T."/>
            <person name="Hadfield M.G."/>
        </authorList>
    </citation>
    <scope>NUCLEOTIDE SEQUENCE [LARGE SCALE GENOMIC DNA]</scope>
    <source>
        <strain evidence="6 7">H1</strain>
    </source>
</reference>
<evidence type="ECO:0000256" key="5">
    <source>
        <dbReference type="RuleBase" id="RU361279"/>
    </source>
</evidence>
<gene>
    <name evidence="6" type="ORF">DXX93_05825</name>
</gene>
<comment type="caution">
    <text evidence="6">The sequence shown here is derived from an EMBL/GenBank/DDBJ whole genome shotgun (WGS) entry which is preliminary data.</text>
</comment>
<dbReference type="Proteomes" id="UP000256478">
    <property type="component" value="Unassembled WGS sequence"/>
</dbReference>
<dbReference type="NCBIfam" id="TIGR02727">
    <property type="entry name" value="MTHFS_bact"/>
    <property type="match status" value="1"/>
</dbReference>
<proteinExistence type="inferred from homology"/>
<dbReference type="InterPro" id="IPR037171">
    <property type="entry name" value="NagB/RpiA_transferase-like"/>
</dbReference>
<dbReference type="InterPro" id="IPR002698">
    <property type="entry name" value="FTHF_cligase"/>
</dbReference>
<organism evidence="6 7">
    <name type="scientific">Thalassotalea euphylliae</name>
    <dbReference type="NCBI Taxonomy" id="1655234"/>
    <lineage>
        <taxon>Bacteria</taxon>
        <taxon>Pseudomonadati</taxon>
        <taxon>Pseudomonadota</taxon>
        <taxon>Gammaproteobacteria</taxon>
        <taxon>Alteromonadales</taxon>
        <taxon>Colwelliaceae</taxon>
        <taxon>Thalassotalea</taxon>
    </lineage>
</organism>
<dbReference type="GO" id="GO:0046872">
    <property type="term" value="F:metal ion binding"/>
    <property type="evidence" value="ECO:0007669"/>
    <property type="project" value="UniProtKB-KW"/>
</dbReference>
<evidence type="ECO:0000256" key="1">
    <source>
        <dbReference type="ARBA" id="ARBA00010638"/>
    </source>
</evidence>
<dbReference type="GO" id="GO:0035999">
    <property type="term" value="P:tetrahydrofolate interconversion"/>
    <property type="evidence" value="ECO:0007669"/>
    <property type="project" value="TreeGrafter"/>
</dbReference>
<dbReference type="GO" id="GO:0030272">
    <property type="term" value="F:5-formyltetrahydrofolate cyclo-ligase activity"/>
    <property type="evidence" value="ECO:0007669"/>
    <property type="project" value="UniProtKB-EC"/>
</dbReference>
<dbReference type="PANTHER" id="PTHR23407:SF1">
    <property type="entry name" value="5-FORMYLTETRAHYDROFOLATE CYCLO-LIGASE"/>
    <property type="match status" value="1"/>
</dbReference>